<dbReference type="InterPro" id="IPR011467">
    <property type="entry name" value="DUF1573"/>
</dbReference>
<dbReference type="PANTHER" id="PTHR37833">
    <property type="entry name" value="LIPOPROTEIN-RELATED"/>
    <property type="match status" value="1"/>
</dbReference>
<evidence type="ECO:0000313" key="3">
    <source>
        <dbReference type="Proteomes" id="UP000321533"/>
    </source>
</evidence>
<feature type="signal peptide" evidence="1">
    <location>
        <begin position="1"/>
        <end position="18"/>
    </location>
</feature>
<evidence type="ECO:0000313" key="2">
    <source>
        <dbReference type="EMBL" id="QEC69041.1"/>
    </source>
</evidence>
<feature type="chain" id="PRO_5023137251" evidence="1">
    <location>
        <begin position="19"/>
        <end position="124"/>
    </location>
</feature>
<dbReference type="InterPro" id="IPR013783">
    <property type="entry name" value="Ig-like_fold"/>
</dbReference>
<dbReference type="AlphaFoldDB" id="A0A5B8VDJ1"/>
<organism evidence="2 3">
    <name type="scientific">Panacibacter ginsenosidivorans</name>
    <dbReference type="NCBI Taxonomy" id="1813871"/>
    <lineage>
        <taxon>Bacteria</taxon>
        <taxon>Pseudomonadati</taxon>
        <taxon>Bacteroidota</taxon>
        <taxon>Chitinophagia</taxon>
        <taxon>Chitinophagales</taxon>
        <taxon>Chitinophagaceae</taxon>
        <taxon>Panacibacter</taxon>
    </lineage>
</organism>
<dbReference type="EMBL" id="CP042435">
    <property type="protein sequence ID" value="QEC69041.1"/>
    <property type="molecule type" value="Genomic_DNA"/>
</dbReference>
<dbReference type="Gene3D" id="2.60.40.10">
    <property type="entry name" value="Immunoglobulins"/>
    <property type="match status" value="1"/>
</dbReference>
<dbReference type="KEGG" id="pgin:FRZ67_17630"/>
<keyword evidence="1" id="KW-0732">Signal</keyword>
<dbReference type="Pfam" id="PF07610">
    <property type="entry name" value="DUF1573"/>
    <property type="match status" value="1"/>
</dbReference>
<name>A0A5B8VDJ1_9BACT</name>
<dbReference type="Proteomes" id="UP000321533">
    <property type="component" value="Chromosome"/>
</dbReference>
<evidence type="ECO:0000256" key="1">
    <source>
        <dbReference type="SAM" id="SignalP"/>
    </source>
</evidence>
<dbReference type="OrthoDB" id="826619at2"/>
<reference evidence="2 3" key="1">
    <citation type="journal article" date="2016" name="Int. J. Syst. Evol. Microbiol.">
        <title>Panacibacter ginsenosidivorans gen. nov., sp. nov., with ginsenoside converting activity isolated from soil of a ginseng field.</title>
        <authorList>
            <person name="Siddiqi M.Z."/>
            <person name="Muhammad Shafi S."/>
            <person name="Choi K.D."/>
            <person name="Im W.T."/>
        </authorList>
    </citation>
    <scope>NUCLEOTIDE SEQUENCE [LARGE SCALE GENOMIC DNA]</scope>
    <source>
        <strain evidence="2 3">Gsoil1550</strain>
    </source>
</reference>
<dbReference type="PANTHER" id="PTHR37833:SF1">
    <property type="entry name" value="SIGNAL PEPTIDE PROTEIN"/>
    <property type="match status" value="1"/>
</dbReference>
<proteinExistence type="predicted"/>
<sequence length="124" mass="13238">MKKILAALAFVIAIPVFAQTTAPAEFKETKHSFGKIPQNKPVTTEFSFTNNTDKPIVIESAVAGCGCTKPEYPETPIMKGKKGVIKVTYNAANPGAFTKNVTVKFAGVAEPVVLTIDGEVIKPE</sequence>
<protein>
    <submittedName>
        <fullName evidence="2">DUF1573 domain-containing protein</fullName>
    </submittedName>
</protein>
<gene>
    <name evidence="2" type="ORF">FRZ67_17630</name>
</gene>
<keyword evidence="3" id="KW-1185">Reference proteome</keyword>
<accession>A0A5B8VDJ1</accession>
<dbReference type="RefSeq" id="WP_147191695.1">
    <property type="nucleotide sequence ID" value="NZ_CP042435.1"/>
</dbReference>